<dbReference type="Pfam" id="PF06140">
    <property type="entry name" value="Ifi-6-16"/>
    <property type="match status" value="1"/>
</dbReference>
<dbReference type="InterPro" id="IPR009311">
    <property type="entry name" value="IFI6/IFI27-like"/>
</dbReference>
<name>A0A7K8CZP0_9CORV</name>
<evidence type="ECO:0000313" key="7">
    <source>
        <dbReference type="EMBL" id="NXB31950.1"/>
    </source>
</evidence>
<feature type="non-terminal residue" evidence="7">
    <location>
        <position position="90"/>
    </location>
</feature>
<sequence length="90" mass="7785">IGAAIGATVGTGVALAGIPLCIGALGFTGAGIAAGSIAAKMMSAAAIANGGGVAAGSTVAVLQSIGAAGFSIGAKIGLTSALGSVGAASG</sequence>
<protein>
    <submittedName>
        <fullName evidence="7">IFI27 protein</fullName>
    </submittedName>
</protein>
<evidence type="ECO:0000256" key="5">
    <source>
        <dbReference type="ARBA" id="ARBA00023136"/>
    </source>
</evidence>
<dbReference type="GO" id="GO:0097193">
    <property type="term" value="P:intrinsic apoptotic signaling pathway"/>
    <property type="evidence" value="ECO:0007669"/>
    <property type="project" value="TreeGrafter"/>
</dbReference>
<organism evidence="7 8">
    <name type="scientific">Eulacestoma nigropectus</name>
    <name type="common">wattled ploughbill</name>
    <dbReference type="NCBI Taxonomy" id="461239"/>
    <lineage>
        <taxon>Eukaryota</taxon>
        <taxon>Metazoa</taxon>
        <taxon>Chordata</taxon>
        <taxon>Craniata</taxon>
        <taxon>Vertebrata</taxon>
        <taxon>Euteleostomi</taxon>
        <taxon>Archelosauria</taxon>
        <taxon>Archosauria</taxon>
        <taxon>Dinosauria</taxon>
        <taxon>Saurischia</taxon>
        <taxon>Theropoda</taxon>
        <taxon>Coelurosauria</taxon>
        <taxon>Aves</taxon>
        <taxon>Neognathae</taxon>
        <taxon>Neoaves</taxon>
        <taxon>Telluraves</taxon>
        <taxon>Australaves</taxon>
        <taxon>Passeriformes</taxon>
        <taxon>Corvoidea</taxon>
        <taxon>Pachycephalidae</taxon>
        <taxon>Eulacestoma</taxon>
    </lineage>
</organism>
<keyword evidence="5 6" id="KW-0472">Membrane</keyword>
<feature type="non-terminal residue" evidence="7">
    <location>
        <position position="1"/>
    </location>
</feature>
<dbReference type="PANTHER" id="PTHR16932:SF18">
    <property type="entry name" value="INTERFERON, ALPHA-INDUCIBLE PROTEIN 27-LIKE 2"/>
    <property type="match status" value="1"/>
</dbReference>
<dbReference type="PANTHER" id="PTHR16932">
    <property type="entry name" value="INTERFERON ALPHA-INDUCIBLE PROTEIN 27"/>
    <property type="match status" value="1"/>
</dbReference>
<dbReference type="Proteomes" id="UP000540150">
    <property type="component" value="Unassembled WGS sequence"/>
</dbReference>
<evidence type="ECO:0000256" key="2">
    <source>
        <dbReference type="ARBA" id="ARBA00007262"/>
    </source>
</evidence>
<comment type="caution">
    <text evidence="7">The sequence shown here is derived from an EMBL/GenBank/DDBJ whole genome shotgun (WGS) entry which is preliminary data.</text>
</comment>
<evidence type="ECO:0000256" key="4">
    <source>
        <dbReference type="ARBA" id="ARBA00022989"/>
    </source>
</evidence>
<keyword evidence="8" id="KW-1185">Reference proteome</keyword>
<accession>A0A7K8CZP0</accession>
<evidence type="ECO:0000256" key="6">
    <source>
        <dbReference type="SAM" id="Phobius"/>
    </source>
</evidence>
<dbReference type="GO" id="GO:0031966">
    <property type="term" value="C:mitochondrial membrane"/>
    <property type="evidence" value="ECO:0007669"/>
    <property type="project" value="TreeGrafter"/>
</dbReference>
<proteinExistence type="inferred from homology"/>
<dbReference type="EMBL" id="VZTE01002172">
    <property type="protein sequence ID" value="NXB31950.1"/>
    <property type="molecule type" value="Genomic_DNA"/>
</dbReference>
<dbReference type="GO" id="GO:0001836">
    <property type="term" value="P:release of cytochrome c from mitochondria"/>
    <property type="evidence" value="ECO:0007669"/>
    <property type="project" value="TreeGrafter"/>
</dbReference>
<comment type="similarity">
    <text evidence="2">Belongs to the IFI6/IFI27 family.</text>
</comment>
<evidence type="ECO:0000313" key="8">
    <source>
        <dbReference type="Proteomes" id="UP000540150"/>
    </source>
</evidence>
<gene>
    <name evidence="7" type="primary">Ifi27</name>
    <name evidence="7" type="ORF">EULNIG_R03887</name>
</gene>
<dbReference type="Gene3D" id="6.10.110.10">
    <property type="match status" value="1"/>
</dbReference>
<dbReference type="AlphaFoldDB" id="A0A7K8CZP0"/>
<keyword evidence="4 6" id="KW-1133">Transmembrane helix</keyword>
<comment type="subcellular location">
    <subcellularLocation>
        <location evidence="1">Membrane</location>
        <topology evidence="1">Multi-pass membrane protein</topology>
    </subcellularLocation>
</comment>
<evidence type="ECO:0000256" key="3">
    <source>
        <dbReference type="ARBA" id="ARBA00022692"/>
    </source>
</evidence>
<evidence type="ECO:0000256" key="1">
    <source>
        <dbReference type="ARBA" id="ARBA00004141"/>
    </source>
</evidence>
<feature type="transmembrane region" description="Helical" evidence="6">
    <location>
        <begin position="12"/>
        <end position="34"/>
    </location>
</feature>
<keyword evidence="3 6" id="KW-0812">Transmembrane</keyword>
<reference evidence="7 8" key="1">
    <citation type="submission" date="2019-09" db="EMBL/GenBank/DDBJ databases">
        <title>Bird 10,000 Genomes (B10K) Project - Family phase.</title>
        <authorList>
            <person name="Zhang G."/>
        </authorList>
    </citation>
    <scope>NUCLEOTIDE SEQUENCE [LARGE SCALE GENOMIC DNA]</scope>
    <source>
        <strain evidence="7">B10K-DU-029-39</strain>
        <tissue evidence="7">Heart or muscle</tissue>
    </source>
</reference>
<dbReference type="InterPro" id="IPR038213">
    <property type="entry name" value="IFI6/IFI27-like_sf"/>
</dbReference>